<evidence type="ECO:0000313" key="2">
    <source>
        <dbReference type="Proteomes" id="UP001638806"/>
    </source>
</evidence>
<sequence length="59" mass="6551">MAYAFDLENEHEEEENEDGWVEDREGKELMGMVPMADILNADAEFNASALSDKNNGNSG</sequence>
<comment type="caution">
    <text evidence="1">The sequence shown here is derived from an EMBL/GenBank/DDBJ whole genome shotgun (WGS) entry which is preliminary data.</text>
</comment>
<reference evidence="1" key="1">
    <citation type="submission" date="2024-12" db="EMBL/GenBank/DDBJ databases">
        <title>Comparative genomics and development of molecular markers within Purpureocillium lilacinum and among Purpureocillium species.</title>
        <authorList>
            <person name="Yeh Z.-Y."/>
            <person name="Ni N.-T."/>
            <person name="Lo P.-H."/>
            <person name="Mushyakhwo K."/>
            <person name="Lin C.-F."/>
            <person name="Nai Y.-S."/>
        </authorList>
    </citation>
    <scope>NUCLEOTIDE SEQUENCE</scope>
    <source>
        <strain evidence="1">NCHU-NPUST-175</strain>
    </source>
</reference>
<name>A0ACC4DUH1_PURLI</name>
<accession>A0ACC4DUH1</accession>
<dbReference type="EMBL" id="JBGNUJ010000006">
    <property type="protein sequence ID" value="KAL3959219.1"/>
    <property type="molecule type" value="Genomic_DNA"/>
</dbReference>
<evidence type="ECO:0000313" key="1">
    <source>
        <dbReference type="EMBL" id="KAL3959219.1"/>
    </source>
</evidence>
<gene>
    <name evidence="1" type="ORF">ACCO45_007381</name>
</gene>
<protein>
    <submittedName>
        <fullName evidence="1">Uncharacterized protein</fullName>
    </submittedName>
</protein>
<keyword evidence="2" id="KW-1185">Reference proteome</keyword>
<dbReference type="Proteomes" id="UP001638806">
    <property type="component" value="Unassembled WGS sequence"/>
</dbReference>
<organism evidence="1 2">
    <name type="scientific">Purpureocillium lilacinum</name>
    <name type="common">Paecilomyces lilacinus</name>
    <dbReference type="NCBI Taxonomy" id="33203"/>
    <lineage>
        <taxon>Eukaryota</taxon>
        <taxon>Fungi</taxon>
        <taxon>Dikarya</taxon>
        <taxon>Ascomycota</taxon>
        <taxon>Pezizomycotina</taxon>
        <taxon>Sordariomycetes</taxon>
        <taxon>Hypocreomycetidae</taxon>
        <taxon>Hypocreales</taxon>
        <taxon>Ophiocordycipitaceae</taxon>
        <taxon>Purpureocillium</taxon>
    </lineage>
</organism>
<proteinExistence type="predicted"/>